<dbReference type="NCBIfam" id="TIGR00451">
    <property type="entry name" value="unchar_dom_2"/>
    <property type="match status" value="1"/>
</dbReference>
<dbReference type="Proteomes" id="UP000183832">
    <property type="component" value="Unassembled WGS sequence"/>
</dbReference>
<dbReference type="AlphaFoldDB" id="A0A1J1IMH9"/>
<dbReference type="EMBL" id="CVRI01000054">
    <property type="protein sequence ID" value="CRL00764.1"/>
    <property type="molecule type" value="Genomic_DNA"/>
</dbReference>
<keyword evidence="1" id="KW-0963">Cytoplasm</keyword>
<dbReference type="PROSITE" id="PS50890">
    <property type="entry name" value="PUA"/>
    <property type="match status" value="1"/>
</dbReference>
<protein>
    <submittedName>
        <fullName evidence="4">CLUMA_CG014019, isoform A</fullName>
    </submittedName>
</protein>
<feature type="region of interest" description="Disordered" evidence="2">
    <location>
        <begin position="194"/>
        <end position="246"/>
    </location>
</feature>
<dbReference type="Pfam" id="PF25304">
    <property type="entry name" value="WHD_eIF2D"/>
    <property type="match status" value="1"/>
</dbReference>
<dbReference type="Pfam" id="PF26291">
    <property type="entry name" value="SWIB_eIF2D"/>
    <property type="match status" value="1"/>
</dbReference>
<keyword evidence="5" id="KW-1185">Reference proteome</keyword>
<evidence type="ECO:0000313" key="4">
    <source>
        <dbReference type="EMBL" id="CRL00764.1"/>
    </source>
</evidence>
<dbReference type="InterPro" id="IPR004521">
    <property type="entry name" value="Uncharacterised_CHP00451"/>
</dbReference>
<dbReference type="Pfam" id="PF26292">
    <property type="entry name" value="PUA_elF2D"/>
    <property type="match status" value="1"/>
</dbReference>
<feature type="domain" description="SUI1" evidence="3">
    <location>
        <begin position="472"/>
        <end position="544"/>
    </location>
</feature>
<accession>A0A1J1IMH9</accession>
<dbReference type="InterPro" id="IPR015947">
    <property type="entry name" value="PUA-like_sf"/>
</dbReference>
<feature type="compositionally biased region" description="Acidic residues" evidence="2">
    <location>
        <begin position="222"/>
        <end position="234"/>
    </location>
</feature>
<proteinExistence type="predicted"/>
<dbReference type="PROSITE" id="PS50296">
    <property type="entry name" value="SUI1"/>
    <property type="match status" value="1"/>
</dbReference>
<dbReference type="STRING" id="568069.A0A1J1IMH9"/>
<dbReference type="Gene3D" id="3.10.400.20">
    <property type="match status" value="1"/>
</dbReference>
<dbReference type="FunFam" id="3.10.400.20:FF:000004">
    <property type="entry name" value="Eukaryotic Initiation Factor"/>
    <property type="match status" value="1"/>
</dbReference>
<dbReference type="GO" id="GO:0001731">
    <property type="term" value="P:formation of translation preinitiation complex"/>
    <property type="evidence" value="ECO:0007669"/>
    <property type="project" value="InterPro"/>
</dbReference>
<dbReference type="SUPFAM" id="SSF88697">
    <property type="entry name" value="PUA domain-like"/>
    <property type="match status" value="1"/>
</dbReference>
<dbReference type="InterPro" id="IPR001950">
    <property type="entry name" value="SUI1"/>
</dbReference>
<evidence type="ECO:0000256" key="2">
    <source>
        <dbReference type="SAM" id="MobiDB-lite"/>
    </source>
</evidence>
<dbReference type="InterPro" id="IPR036885">
    <property type="entry name" value="SWIB_MDM2_dom_sf"/>
</dbReference>
<name>A0A1J1IMH9_9DIPT</name>
<dbReference type="InterPro" id="IPR036877">
    <property type="entry name" value="SUI1_dom_sf"/>
</dbReference>
<dbReference type="GO" id="GO:0003723">
    <property type="term" value="F:RNA binding"/>
    <property type="evidence" value="ECO:0007669"/>
    <property type="project" value="InterPro"/>
</dbReference>
<dbReference type="OrthoDB" id="199771at2759"/>
<dbReference type="CDD" id="cd21156">
    <property type="entry name" value="PUA_eIF2d-like"/>
    <property type="match status" value="1"/>
</dbReference>
<organism evidence="4 5">
    <name type="scientific">Clunio marinus</name>
    <dbReference type="NCBI Taxonomy" id="568069"/>
    <lineage>
        <taxon>Eukaryota</taxon>
        <taxon>Metazoa</taxon>
        <taxon>Ecdysozoa</taxon>
        <taxon>Arthropoda</taxon>
        <taxon>Hexapoda</taxon>
        <taxon>Insecta</taxon>
        <taxon>Pterygota</taxon>
        <taxon>Neoptera</taxon>
        <taxon>Endopterygota</taxon>
        <taxon>Diptera</taxon>
        <taxon>Nematocera</taxon>
        <taxon>Chironomoidea</taxon>
        <taxon>Chironomidae</taxon>
        <taxon>Clunio</taxon>
    </lineage>
</organism>
<dbReference type="Gene3D" id="3.30.780.10">
    <property type="entry name" value="SUI1-like domain"/>
    <property type="match status" value="1"/>
</dbReference>
<reference evidence="4 5" key="1">
    <citation type="submission" date="2015-04" db="EMBL/GenBank/DDBJ databases">
        <authorList>
            <person name="Syromyatnikov M.Y."/>
            <person name="Popov V.N."/>
        </authorList>
    </citation>
    <scope>NUCLEOTIDE SEQUENCE [LARGE SCALE GENOMIC DNA]</scope>
</reference>
<dbReference type="InterPro" id="IPR039759">
    <property type="entry name" value="eIF2D_SUI1"/>
</dbReference>
<dbReference type="CDD" id="cd11608">
    <property type="entry name" value="eIF2D_C"/>
    <property type="match status" value="1"/>
</dbReference>
<dbReference type="CDD" id="cd11610">
    <property type="entry name" value="eIF2D_N"/>
    <property type="match status" value="1"/>
</dbReference>
<evidence type="ECO:0000313" key="5">
    <source>
        <dbReference type="Proteomes" id="UP000183832"/>
    </source>
</evidence>
<dbReference type="InterPro" id="IPR048247">
    <property type="entry name" value="eIF2D_N"/>
</dbReference>
<evidence type="ECO:0000259" key="3">
    <source>
        <dbReference type="PROSITE" id="PS50296"/>
    </source>
</evidence>
<dbReference type="PANTHER" id="PTHR12217">
    <property type="entry name" value="EUKARYOTIC TRANSLATION INITIATION FACTOR 2D"/>
    <property type="match status" value="1"/>
</dbReference>
<evidence type="ECO:0000256" key="1">
    <source>
        <dbReference type="ARBA" id="ARBA00022490"/>
    </source>
</evidence>
<dbReference type="SUPFAM" id="SSF55159">
    <property type="entry name" value="eIF1-like"/>
    <property type="match status" value="1"/>
</dbReference>
<dbReference type="InterPro" id="IPR058886">
    <property type="entry name" value="SWIB_eIF2D"/>
</dbReference>
<dbReference type="InterPro" id="IPR041366">
    <property type="entry name" value="Pre-PUA"/>
</dbReference>
<dbReference type="InterPro" id="IPR048248">
    <property type="entry name" value="PUA_eIF2d-like"/>
</dbReference>
<gene>
    <name evidence="4" type="ORF">CLUMA_CG014019</name>
</gene>
<dbReference type="GO" id="GO:0003743">
    <property type="term" value="F:translation initiation factor activity"/>
    <property type="evidence" value="ECO:0007669"/>
    <property type="project" value="InterPro"/>
</dbReference>
<dbReference type="Pfam" id="PF01253">
    <property type="entry name" value="SUI1"/>
    <property type="match status" value="1"/>
</dbReference>
<dbReference type="InterPro" id="IPR039757">
    <property type="entry name" value="EIF2D"/>
</dbReference>
<dbReference type="SUPFAM" id="SSF47592">
    <property type="entry name" value="SWIB/MDM2 domain"/>
    <property type="match status" value="1"/>
</dbReference>
<dbReference type="InterPro" id="IPR057429">
    <property type="entry name" value="WH_eIF2D"/>
</dbReference>
<dbReference type="PANTHER" id="PTHR12217:SF4">
    <property type="entry name" value="EUKARYOTIC TRANSLATION INITIATION FACTOR 2D"/>
    <property type="match status" value="1"/>
</dbReference>
<sequence>MFIKAFRVKNNIQVKSSEVKKLKTKLSQQYKLNEDELSILLPSKSSVQSVKATTHGEQQLIIFTVDKRPMFFEFEDRIYPTVYWLWLIPSCVPYFTTHPQVLPKLANGANLMMPGVVKEGSDRKSFGRFQKNQIVAVNLSSNASAVGVGVLALDSEDMYMSAGHGICVKMLHVFGDKLWGMEGSVTQQIPVSKPAVRQPNLNSEQDFPELGSVPSNSQPQEQNDDDSSSEDDSESQQSEGNQALNPDDILKSMFMSALKINKKELLSLLPIQVGTFYPTYVLKQKHPNGDKSVSIKETSYKKVSTFIKQMTDEGFIVVKEENKGVEKIISINYEHPELVTHIPFKVKSEDAKSEQSCHMLLTKMTELYVVNESTKKIFNALGVKDGNALDSTEIKNYVKDYVSRKKLLDPITKQALLDDVLVEICLGKRENEDPVRMSLDEIIANVNSKMDNTFEMRSQSGPLIRGGKKPIIQITIATRMGNKKVTLISNLEAYGINIAEFSKACKIGVQASTSITKTPGSNTNQFQIQGNQVRFVYSLLTETYKIAKGNISGLEFAKKDKTKKK</sequence>
<dbReference type="Pfam" id="PF17832">
    <property type="entry name" value="Pre-PUA"/>
    <property type="match status" value="1"/>
</dbReference>